<organism evidence="1 2">
    <name type="scientific">Arthrobacter phage vB_ArS-ArV2</name>
    <dbReference type="NCBI Taxonomy" id="1414742"/>
    <lineage>
        <taxon>Viruses</taxon>
        <taxon>Duplodnaviria</taxon>
        <taxon>Heunggongvirae</taxon>
        <taxon>Uroviricota</taxon>
        <taxon>Caudoviricetes</taxon>
        <taxon>Arvduovirus</taxon>
        <taxon>Arvduovirus ArV2</taxon>
    </lineage>
</organism>
<dbReference type="Proteomes" id="UP000018644">
    <property type="component" value="Segment"/>
</dbReference>
<dbReference type="KEGG" id="vg:17776871"/>
<gene>
    <name evidence="1" type="ORF">ArV2_gp09</name>
</gene>
<protein>
    <submittedName>
        <fullName evidence="1">Uncharacterized protein</fullName>
    </submittedName>
</protein>
<proteinExistence type="predicted"/>
<dbReference type="GeneID" id="17776871"/>
<evidence type="ECO:0000313" key="1">
    <source>
        <dbReference type="EMBL" id="AHB31620.1"/>
    </source>
</evidence>
<reference evidence="1 2" key="1">
    <citation type="journal article" date="2014" name="PLoS ONE">
        <title>Isolation and Characterization of vB_ArS-ArV2 - First Arthrobacter sp. Infecting Bacteriophage with Completely Sequenced Genome.</title>
        <authorList>
            <person name="Simoliunas E."/>
            <person name="Kaliniene L."/>
            <person name="Stasilo M."/>
            <person name="Truncaite L."/>
            <person name="Zajanckauskaite A."/>
            <person name="Staniulis J."/>
            <person name="Nainys J."/>
            <person name="Kaupinis A."/>
            <person name="Valius M."/>
            <person name="Meskys R."/>
        </authorList>
    </citation>
    <scope>NUCLEOTIDE SEQUENCE [LARGE SCALE GENOMIC DNA]</scope>
</reference>
<dbReference type="EMBL" id="KF692088">
    <property type="protein sequence ID" value="AHB31620.1"/>
    <property type="molecule type" value="Genomic_DNA"/>
</dbReference>
<accession>V5RAA1</accession>
<name>V5RAA1_9CAUD</name>
<sequence>MALRKVPGSKSYLADDSGLKGFGTSSGVGEATLAAARRIAGNAEAVGSGTYEAAPATVAAGWANERRAGAVVRETAPNYKDSRDAILRRVVDAMRVARQ</sequence>
<evidence type="ECO:0000313" key="2">
    <source>
        <dbReference type="Proteomes" id="UP000018644"/>
    </source>
</evidence>
<dbReference type="RefSeq" id="YP_008857880.1">
    <property type="nucleotide sequence ID" value="NC_022972.2"/>
</dbReference>
<keyword evidence="2" id="KW-1185">Reference proteome</keyword>